<dbReference type="InterPro" id="IPR005145">
    <property type="entry name" value="Sua5_C"/>
</dbReference>
<dbReference type="EMBL" id="JBAHYK010000141">
    <property type="protein sequence ID" value="KAL0577713.1"/>
    <property type="molecule type" value="Genomic_DNA"/>
</dbReference>
<evidence type="ECO:0000256" key="8">
    <source>
        <dbReference type="ARBA" id="ARBA00022695"/>
    </source>
</evidence>
<dbReference type="InterPro" id="IPR010923">
    <property type="entry name" value="T(6)A37_SUA5"/>
</dbReference>
<evidence type="ECO:0000256" key="11">
    <source>
        <dbReference type="ARBA" id="ARBA00029774"/>
    </source>
</evidence>
<proteinExistence type="inferred from homology"/>
<keyword evidence="10 13" id="KW-0067">ATP-binding</keyword>
<comment type="subcellular location">
    <subcellularLocation>
        <location evidence="1 13">Cytoplasm</location>
    </subcellularLocation>
</comment>
<keyword evidence="5 13" id="KW-0963">Cytoplasm</keyword>
<evidence type="ECO:0000256" key="9">
    <source>
        <dbReference type="ARBA" id="ARBA00022741"/>
    </source>
</evidence>
<dbReference type="Pfam" id="PF01300">
    <property type="entry name" value="Sua5_yciO_yrdC"/>
    <property type="match status" value="1"/>
</dbReference>
<comment type="catalytic activity">
    <reaction evidence="12 13">
        <text>L-threonine + hydrogencarbonate + ATP = L-threonylcarbamoyladenylate + diphosphate + H2O</text>
        <dbReference type="Rhea" id="RHEA:36407"/>
        <dbReference type="ChEBI" id="CHEBI:15377"/>
        <dbReference type="ChEBI" id="CHEBI:17544"/>
        <dbReference type="ChEBI" id="CHEBI:30616"/>
        <dbReference type="ChEBI" id="CHEBI:33019"/>
        <dbReference type="ChEBI" id="CHEBI:57926"/>
        <dbReference type="ChEBI" id="CHEBI:73682"/>
        <dbReference type="EC" id="2.7.7.87"/>
    </reaction>
</comment>
<dbReference type="InterPro" id="IPR050156">
    <property type="entry name" value="TC-AMP_synthase_SUA5"/>
</dbReference>
<protein>
    <recommendedName>
        <fullName evidence="4 13">Threonylcarbamoyl-AMP synthase</fullName>
        <shortName evidence="13">TC-AMP synthase</shortName>
        <ecNumber evidence="3 13">2.7.7.87</ecNumber>
    </recommendedName>
    <alternativeName>
        <fullName evidence="11 13">L-threonylcarbamoyladenylate synthase</fullName>
    </alternativeName>
</protein>
<evidence type="ECO:0000256" key="12">
    <source>
        <dbReference type="ARBA" id="ARBA00048366"/>
    </source>
</evidence>
<dbReference type="PROSITE" id="PS51163">
    <property type="entry name" value="YRDC"/>
    <property type="match status" value="1"/>
</dbReference>
<comment type="similarity">
    <text evidence="2 13">Belongs to the SUA5 family.</text>
</comment>
<evidence type="ECO:0000256" key="3">
    <source>
        <dbReference type="ARBA" id="ARBA00012584"/>
    </source>
</evidence>
<dbReference type="PANTHER" id="PTHR17490:SF16">
    <property type="entry name" value="THREONYLCARBAMOYL-AMP SYNTHASE"/>
    <property type="match status" value="1"/>
</dbReference>
<evidence type="ECO:0000313" key="15">
    <source>
        <dbReference type="EMBL" id="KAL0577713.1"/>
    </source>
</evidence>
<keyword evidence="16" id="KW-1185">Reference proteome</keyword>
<evidence type="ECO:0000313" key="16">
    <source>
        <dbReference type="Proteomes" id="UP001465976"/>
    </source>
</evidence>
<dbReference type="PANTHER" id="PTHR17490">
    <property type="entry name" value="SUA5"/>
    <property type="match status" value="1"/>
</dbReference>
<dbReference type="NCBIfam" id="TIGR00057">
    <property type="entry name" value="L-threonylcarbamoyladenylate synthase"/>
    <property type="match status" value="1"/>
</dbReference>
<dbReference type="PIRSF" id="PIRSF004930">
    <property type="entry name" value="Tln_factor_SUA5"/>
    <property type="match status" value="1"/>
</dbReference>
<keyword evidence="8 13" id="KW-0548">Nucleotidyltransferase</keyword>
<dbReference type="InterPro" id="IPR017945">
    <property type="entry name" value="DHBP_synth_RibB-like_a/b_dom"/>
</dbReference>
<dbReference type="InterPro" id="IPR006070">
    <property type="entry name" value="Sua5-like_dom"/>
</dbReference>
<reference evidence="15 16" key="1">
    <citation type="submission" date="2024-02" db="EMBL/GenBank/DDBJ databases">
        <title>A draft genome for the cacao thread blight pathogen Marasmius crinis-equi.</title>
        <authorList>
            <person name="Cohen S.P."/>
            <person name="Baruah I.K."/>
            <person name="Amoako-Attah I."/>
            <person name="Bukari Y."/>
            <person name="Meinhardt L.W."/>
            <person name="Bailey B.A."/>
        </authorList>
    </citation>
    <scope>NUCLEOTIDE SEQUENCE [LARGE SCALE GENOMIC DNA]</scope>
    <source>
        <strain evidence="15 16">GH-76</strain>
    </source>
</reference>
<organism evidence="15 16">
    <name type="scientific">Marasmius crinis-equi</name>
    <dbReference type="NCBI Taxonomy" id="585013"/>
    <lineage>
        <taxon>Eukaryota</taxon>
        <taxon>Fungi</taxon>
        <taxon>Dikarya</taxon>
        <taxon>Basidiomycota</taxon>
        <taxon>Agaricomycotina</taxon>
        <taxon>Agaricomycetes</taxon>
        <taxon>Agaricomycetidae</taxon>
        <taxon>Agaricales</taxon>
        <taxon>Marasmiineae</taxon>
        <taxon>Marasmiaceae</taxon>
        <taxon>Marasmius</taxon>
    </lineage>
</organism>
<dbReference type="Gene3D" id="3.40.50.11030">
    <property type="entry name" value="Threonylcarbamoyl-AMP synthase, C-terminal domain"/>
    <property type="match status" value="1"/>
</dbReference>
<evidence type="ECO:0000256" key="1">
    <source>
        <dbReference type="ARBA" id="ARBA00004496"/>
    </source>
</evidence>
<evidence type="ECO:0000256" key="10">
    <source>
        <dbReference type="ARBA" id="ARBA00022840"/>
    </source>
</evidence>
<evidence type="ECO:0000256" key="13">
    <source>
        <dbReference type="PIRNR" id="PIRNR004930"/>
    </source>
</evidence>
<keyword evidence="7 13" id="KW-0819">tRNA processing</keyword>
<accession>A0ABR3FQI6</accession>
<dbReference type="InterPro" id="IPR038385">
    <property type="entry name" value="Sua5/YwlC_C"/>
</dbReference>
<evidence type="ECO:0000256" key="5">
    <source>
        <dbReference type="ARBA" id="ARBA00022490"/>
    </source>
</evidence>
<dbReference type="Gene3D" id="3.90.870.10">
    <property type="entry name" value="DHBP synthase"/>
    <property type="match status" value="1"/>
</dbReference>
<dbReference type="Pfam" id="PF03481">
    <property type="entry name" value="Sua5_C"/>
    <property type="match status" value="1"/>
</dbReference>
<keyword evidence="6 13" id="KW-0808">Transferase</keyword>
<dbReference type="Proteomes" id="UP001465976">
    <property type="component" value="Unassembled WGS sequence"/>
</dbReference>
<keyword evidence="9 13" id="KW-0547">Nucleotide-binding</keyword>
<gene>
    <name evidence="15" type="ORF">V5O48_004262</name>
</gene>
<evidence type="ECO:0000256" key="2">
    <source>
        <dbReference type="ARBA" id="ARBA00007663"/>
    </source>
</evidence>
<feature type="domain" description="YrdC-like" evidence="14">
    <location>
        <begin position="31"/>
        <end position="223"/>
    </location>
</feature>
<sequence>MTPAQILTCDPTSVSFPNSSGQPEISSQQTLQSLQTAASHLKSRHTVVFPTETVYGLGALALDSTASARIFATKGRPADNPLIAHVSSLQMLQRLIPNDFTMPHSYHILMKRFWPGGLTLLFPSNPSIVPPIITAGQPTVAVRMPSHPIARALIALADAPIAAPSANSSGKPSPTTAEHVLSDLGSRVSYILDGGPCNVGVESTVVDGLNEDGNIRVLRPGGVTVEKIEQALREEIPDGQPVPRVLVHRRDYSDEVLETSPTTPGMKYRHYSPSVPVTLLMTSSPRTNGLVIHDIESYLNALPSAINAPSPMRIGVMFLIDSRLGTYPLPPLEGVEWHRHELGPESDPSVTARRLFDGLLTLEKEGVHAILIEEVEDVKEGLAVMNRVQKAATQSVWITV</sequence>
<comment type="caution">
    <text evidence="15">The sequence shown here is derived from an EMBL/GenBank/DDBJ whole genome shotgun (WGS) entry which is preliminary data.</text>
</comment>
<evidence type="ECO:0000256" key="4">
    <source>
        <dbReference type="ARBA" id="ARBA00015492"/>
    </source>
</evidence>
<evidence type="ECO:0000256" key="6">
    <source>
        <dbReference type="ARBA" id="ARBA00022679"/>
    </source>
</evidence>
<evidence type="ECO:0000259" key="14">
    <source>
        <dbReference type="PROSITE" id="PS51163"/>
    </source>
</evidence>
<comment type="function">
    <text evidence="13">Required for the formation of a threonylcarbamoyl group on adenosine at position 37 (t(6)A37) in tRNAs that read codons beginning with adenine.</text>
</comment>
<evidence type="ECO:0000256" key="7">
    <source>
        <dbReference type="ARBA" id="ARBA00022694"/>
    </source>
</evidence>
<name>A0ABR3FQI6_9AGAR</name>
<dbReference type="SUPFAM" id="SSF55821">
    <property type="entry name" value="YrdC/RibB"/>
    <property type="match status" value="1"/>
</dbReference>
<dbReference type="EC" id="2.7.7.87" evidence="3 13"/>